<keyword evidence="1" id="KW-0472">Membrane</keyword>
<feature type="transmembrane region" description="Helical" evidence="1">
    <location>
        <begin position="336"/>
        <end position="355"/>
    </location>
</feature>
<organism evidence="2 3">
    <name type="scientific">Streptomyces minutiscleroticus</name>
    <dbReference type="NCBI Taxonomy" id="68238"/>
    <lineage>
        <taxon>Bacteria</taxon>
        <taxon>Bacillati</taxon>
        <taxon>Actinomycetota</taxon>
        <taxon>Actinomycetes</taxon>
        <taxon>Kitasatosporales</taxon>
        <taxon>Streptomycetaceae</taxon>
        <taxon>Streptomyces</taxon>
    </lineage>
</organism>
<name>A0A918KA78_9ACTN</name>
<evidence type="ECO:0000256" key="1">
    <source>
        <dbReference type="SAM" id="Phobius"/>
    </source>
</evidence>
<sequence length="371" mass="37465">MRRHRALCERAVDPLEIAAGLEAHGMTDRAAARFRHRDVFSLAEEMYARVPRDGESTVPGPAPDAGPGTPCTAWTLLCLLPGVLCAAAVLGVRLVEDRWQPAVAGLGVLTVALGLRAALRHGPLSGRGRGRTRRPATSARVWTCWLVAYALLGDGLLASALAGGPDRLPYGLGELLGGLTGTGAAGAWPVATASALALSFACVPAAWCAHLLTVRARRVLAASRGLAEFASAVRPLLLGAVALFVCALAASTALCAAVLDEPAEPAARVGACALGLLLLLARLCATHGFTRAPALVLAAAGTAEAAAVACVFAARLPGCGFLATPVRTAADTIGPGIVPAAVCGAAALVLLVHAARTLTRASAHAPSSGTP</sequence>
<keyword evidence="1" id="KW-0812">Transmembrane</keyword>
<accession>A0A918KA78</accession>
<gene>
    <name evidence="2" type="ORF">GCM10010358_08440</name>
</gene>
<reference evidence="2" key="2">
    <citation type="submission" date="2020-09" db="EMBL/GenBank/DDBJ databases">
        <authorList>
            <person name="Sun Q."/>
            <person name="Ohkuma M."/>
        </authorList>
    </citation>
    <scope>NUCLEOTIDE SEQUENCE</scope>
    <source>
        <strain evidence="2">JCM 4790</strain>
    </source>
</reference>
<comment type="caution">
    <text evidence="2">The sequence shown here is derived from an EMBL/GenBank/DDBJ whole genome shotgun (WGS) entry which is preliminary data.</text>
</comment>
<keyword evidence="3" id="KW-1185">Reference proteome</keyword>
<proteinExistence type="predicted"/>
<keyword evidence="1" id="KW-1133">Transmembrane helix</keyword>
<protein>
    <recommendedName>
        <fullName evidence="4">Integral membrane protein</fullName>
    </recommendedName>
</protein>
<feature type="transmembrane region" description="Helical" evidence="1">
    <location>
        <begin position="73"/>
        <end position="95"/>
    </location>
</feature>
<dbReference type="Proteomes" id="UP000619244">
    <property type="component" value="Unassembled WGS sequence"/>
</dbReference>
<dbReference type="AlphaFoldDB" id="A0A918KA78"/>
<feature type="transmembrane region" description="Helical" evidence="1">
    <location>
        <begin position="265"/>
        <end position="283"/>
    </location>
</feature>
<feature type="transmembrane region" description="Helical" evidence="1">
    <location>
        <begin position="101"/>
        <end position="119"/>
    </location>
</feature>
<feature type="transmembrane region" description="Helical" evidence="1">
    <location>
        <begin position="295"/>
        <end position="316"/>
    </location>
</feature>
<feature type="transmembrane region" description="Helical" evidence="1">
    <location>
        <begin position="139"/>
        <end position="162"/>
    </location>
</feature>
<evidence type="ECO:0000313" key="2">
    <source>
        <dbReference type="EMBL" id="GGX56708.1"/>
    </source>
</evidence>
<reference evidence="2" key="1">
    <citation type="journal article" date="2014" name="Int. J. Syst. Evol. Microbiol.">
        <title>Complete genome sequence of Corynebacterium casei LMG S-19264T (=DSM 44701T), isolated from a smear-ripened cheese.</title>
        <authorList>
            <consortium name="US DOE Joint Genome Institute (JGI-PGF)"/>
            <person name="Walter F."/>
            <person name="Albersmeier A."/>
            <person name="Kalinowski J."/>
            <person name="Ruckert C."/>
        </authorList>
    </citation>
    <scope>NUCLEOTIDE SEQUENCE</scope>
    <source>
        <strain evidence="2">JCM 4790</strain>
    </source>
</reference>
<dbReference type="EMBL" id="BMVU01000002">
    <property type="protein sequence ID" value="GGX56708.1"/>
    <property type="molecule type" value="Genomic_DNA"/>
</dbReference>
<feature type="transmembrane region" description="Helical" evidence="1">
    <location>
        <begin position="235"/>
        <end position="259"/>
    </location>
</feature>
<evidence type="ECO:0008006" key="4">
    <source>
        <dbReference type="Google" id="ProtNLM"/>
    </source>
</evidence>
<evidence type="ECO:0000313" key="3">
    <source>
        <dbReference type="Proteomes" id="UP000619244"/>
    </source>
</evidence>
<feature type="transmembrane region" description="Helical" evidence="1">
    <location>
        <begin position="195"/>
        <end position="214"/>
    </location>
</feature>